<evidence type="ECO:0000256" key="11">
    <source>
        <dbReference type="ARBA" id="ARBA00030962"/>
    </source>
</evidence>
<dbReference type="Proteomes" id="UP000198847">
    <property type="component" value="Unassembled WGS sequence"/>
</dbReference>
<accession>A0A1H8WWX1</accession>
<dbReference type="GO" id="GO:0005886">
    <property type="term" value="C:plasma membrane"/>
    <property type="evidence" value="ECO:0007669"/>
    <property type="project" value="TreeGrafter"/>
</dbReference>
<evidence type="ECO:0000256" key="8">
    <source>
        <dbReference type="ARBA" id="ARBA00022777"/>
    </source>
</evidence>
<dbReference type="GO" id="GO:0090563">
    <property type="term" value="F:protein-phosphocysteine-sugar phosphotransferase activity"/>
    <property type="evidence" value="ECO:0007669"/>
    <property type="project" value="TreeGrafter"/>
</dbReference>
<sequence>MSEILNVNNIRLHQHFADKNEAIAYAGNVLVENGYVTAEYIQSMLEREQDVSVYIGNHLAIPHGMPDSAPYIIKSGITVVQVAGGVRFGDDIAYIVIGIAGKQDTHIEILEKIALVCMEEENVEKMRRATTKEEILAVLGDFS</sequence>
<evidence type="ECO:0000256" key="3">
    <source>
        <dbReference type="ARBA" id="ARBA00022448"/>
    </source>
</evidence>
<dbReference type="GO" id="GO:0009401">
    <property type="term" value="P:phosphoenolpyruvate-dependent sugar phosphotransferase system"/>
    <property type="evidence" value="ECO:0007669"/>
    <property type="project" value="UniProtKB-KW"/>
</dbReference>
<dbReference type="Gene3D" id="3.40.930.10">
    <property type="entry name" value="Mannitol-specific EII, Chain A"/>
    <property type="match status" value="1"/>
</dbReference>
<dbReference type="InterPro" id="IPR050893">
    <property type="entry name" value="Sugar_PTS"/>
</dbReference>
<name>A0A1H8WWX1_9FIRM</name>
<protein>
    <recommendedName>
        <fullName evidence="2">Mannitol-specific phosphotransferase enzyme IIA component</fullName>
    </recommendedName>
    <alternativeName>
        <fullName evidence="10">EIIA</fullName>
    </alternativeName>
    <alternativeName>
        <fullName evidence="11">EIII</fullName>
    </alternativeName>
    <alternativeName>
        <fullName evidence="9">PTS system mannitol-specific EIIA component</fullName>
    </alternativeName>
</protein>
<evidence type="ECO:0000313" key="13">
    <source>
        <dbReference type="EMBL" id="SEP32109.1"/>
    </source>
</evidence>
<dbReference type="STRING" id="112903.SAMN04490178_11886"/>
<evidence type="ECO:0000256" key="2">
    <source>
        <dbReference type="ARBA" id="ARBA00014783"/>
    </source>
</evidence>
<dbReference type="PANTHER" id="PTHR30181">
    <property type="entry name" value="MANNITOL PERMEASE IIC COMPONENT"/>
    <property type="match status" value="1"/>
</dbReference>
<evidence type="ECO:0000259" key="12">
    <source>
        <dbReference type="PROSITE" id="PS51094"/>
    </source>
</evidence>
<keyword evidence="14" id="KW-1185">Reference proteome</keyword>
<keyword evidence="3" id="KW-0813">Transport</keyword>
<dbReference type="PANTHER" id="PTHR30181:SF2">
    <property type="entry name" value="PTS SYSTEM MANNITOL-SPECIFIC EIICBA COMPONENT"/>
    <property type="match status" value="1"/>
</dbReference>
<gene>
    <name evidence="13" type="ORF">SAMN04490178_11886</name>
</gene>
<keyword evidence="5" id="KW-0762">Sugar transport</keyword>
<dbReference type="EMBL" id="FODY01000018">
    <property type="protein sequence ID" value="SEP32109.1"/>
    <property type="molecule type" value="Genomic_DNA"/>
</dbReference>
<keyword evidence="4" id="KW-0597">Phosphoprotein</keyword>
<evidence type="ECO:0000313" key="14">
    <source>
        <dbReference type="Proteomes" id="UP000198847"/>
    </source>
</evidence>
<proteinExistence type="predicted"/>
<dbReference type="SUPFAM" id="SSF55804">
    <property type="entry name" value="Phoshotransferase/anion transport protein"/>
    <property type="match status" value="1"/>
</dbReference>
<evidence type="ECO:0000256" key="6">
    <source>
        <dbReference type="ARBA" id="ARBA00022679"/>
    </source>
</evidence>
<feature type="domain" description="PTS EIIA type-2" evidence="12">
    <location>
        <begin position="3"/>
        <end position="142"/>
    </location>
</feature>
<dbReference type="CDD" id="cd00211">
    <property type="entry name" value="PTS_IIA_fru"/>
    <property type="match status" value="1"/>
</dbReference>
<evidence type="ECO:0000256" key="1">
    <source>
        <dbReference type="ARBA" id="ARBA00002434"/>
    </source>
</evidence>
<evidence type="ECO:0000256" key="5">
    <source>
        <dbReference type="ARBA" id="ARBA00022597"/>
    </source>
</evidence>
<organism evidence="13 14">
    <name type="scientific">Propionispora vibrioides</name>
    <dbReference type="NCBI Taxonomy" id="112903"/>
    <lineage>
        <taxon>Bacteria</taxon>
        <taxon>Bacillati</taxon>
        <taxon>Bacillota</taxon>
        <taxon>Negativicutes</taxon>
        <taxon>Selenomonadales</taxon>
        <taxon>Sporomusaceae</taxon>
        <taxon>Propionispora</taxon>
    </lineage>
</organism>
<comment type="function">
    <text evidence="1">The phosphoenolpyruvate-dependent sugar phosphotransferase system (sugar PTS), a major carbohydrate active transport system, catalyzes the phosphorylation of incoming sugar substrates concomitantly with their translocation across the cell membrane. The enzyme II CmtAB PTS system is involved in D-mannitol transport.</text>
</comment>
<dbReference type="InterPro" id="IPR016152">
    <property type="entry name" value="PTrfase/Anion_transptr"/>
</dbReference>
<evidence type="ECO:0000256" key="9">
    <source>
        <dbReference type="ARBA" id="ARBA00029908"/>
    </source>
</evidence>
<evidence type="ECO:0000256" key="4">
    <source>
        <dbReference type="ARBA" id="ARBA00022553"/>
    </source>
</evidence>
<dbReference type="PROSITE" id="PS00372">
    <property type="entry name" value="PTS_EIIA_TYPE_2_HIS"/>
    <property type="match status" value="1"/>
</dbReference>
<keyword evidence="8" id="KW-0418">Kinase</keyword>
<dbReference type="GO" id="GO:0016301">
    <property type="term" value="F:kinase activity"/>
    <property type="evidence" value="ECO:0007669"/>
    <property type="project" value="UniProtKB-KW"/>
</dbReference>
<reference evidence="13 14" key="1">
    <citation type="submission" date="2016-10" db="EMBL/GenBank/DDBJ databases">
        <authorList>
            <person name="de Groot N.N."/>
        </authorList>
    </citation>
    <scope>NUCLEOTIDE SEQUENCE [LARGE SCALE GENOMIC DNA]</scope>
    <source>
        <strain evidence="13 14">DSM 13305</strain>
    </source>
</reference>
<keyword evidence="6" id="KW-0808">Transferase</keyword>
<keyword evidence="7" id="KW-0598">Phosphotransferase system</keyword>
<dbReference type="Pfam" id="PF00359">
    <property type="entry name" value="PTS_EIIA_2"/>
    <property type="match status" value="1"/>
</dbReference>
<dbReference type="InterPro" id="IPR002178">
    <property type="entry name" value="PTS_EIIA_type-2_dom"/>
</dbReference>
<dbReference type="AlphaFoldDB" id="A0A1H8WWX1"/>
<dbReference type="PROSITE" id="PS51094">
    <property type="entry name" value="PTS_EIIA_TYPE_2"/>
    <property type="match status" value="1"/>
</dbReference>
<evidence type="ECO:0000256" key="10">
    <source>
        <dbReference type="ARBA" id="ARBA00030956"/>
    </source>
</evidence>
<dbReference type="RefSeq" id="WP_218140692.1">
    <property type="nucleotide sequence ID" value="NZ_FODY01000018.1"/>
</dbReference>
<evidence type="ECO:0000256" key="7">
    <source>
        <dbReference type="ARBA" id="ARBA00022683"/>
    </source>
</evidence>